<keyword evidence="2" id="KW-1185">Reference proteome</keyword>
<sequence>MKDANLRLLSEHNIITSYVYPTVRFLVGHDAMTVPYCANFLVDNEDAVFDKQPDYITNIYDHYEFSHSTVSNKSKIENALDLSKIIGFYRLALFGKQALEKHRLNGDILFQSTGKY</sequence>
<organism evidence="1 2">
    <name type="scientific">Rhizopus microsporus ATCC 52813</name>
    <dbReference type="NCBI Taxonomy" id="1340429"/>
    <lineage>
        <taxon>Eukaryota</taxon>
        <taxon>Fungi</taxon>
        <taxon>Fungi incertae sedis</taxon>
        <taxon>Mucoromycota</taxon>
        <taxon>Mucoromycotina</taxon>
        <taxon>Mucoromycetes</taxon>
        <taxon>Mucorales</taxon>
        <taxon>Mucorineae</taxon>
        <taxon>Rhizopodaceae</taxon>
        <taxon>Rhizopus</taxon>
    </lineage>
</organism>
<dbReference type="AlphaFoldDB" id="A0A2G4SRW5"/>
<reference evidence="1 2" key="1">
    <citation type="journal article" date="2016" name="Proc. Natl. Acad. Sci. U.S.A.">
        <title>Lipid metabolic changes in an early divergent fungus govern the establishment of a mutualistic symbiosis with endobacteria.</title>
        <authorList>
            <person name="Lastovetsky O.A."/>
            <person name="Gaspar M.L."/>
            <person name="Mondo S.J."/>
            <person name="LaButti K.M."/>
            <person name="Sandor L."/>
            <person name="Grigoriev I.V."/>
            <person name="Henry S.A."/>
            <person name="Pawlowska T.E."/>
        </authorList>
    </citation>
    <scope>NUCLEOTIDE SEQUENCE [LARGE SCALE GENOMIC DNA]</scope>
    <source>
        <strain evidence="1 2">ATCC 52813</strain>
    </source>
</reference>
<evidence type="ECO:0000313" key="1">
    <source>
        <dbReference type="EMBL" id="PHZ11500.1"/>
    </source>
</evidence>
<protein>
    <submittedName>
        <fullName evidence="1">Uncharacterized protein</fullName>
    </submittedName>
</protein>
<proteinExistence type="predicted"/>
<dbReference type="RefSeq" id="XP_023465208.1">
    <property type="nucleotide sequence ID" value="XM_023614297.1"/>
</dbReference>
<gene>
    <name evidence="1" type="ORF">RHIMIDRAFT_298149</name>
</gene>
<evidence type="ECO:0000313" key="2">
    <source>
        <dbReference type="Proteomes" id="UP000242254"/>
    </source>
</evidence>
<dbReference type="EMBL" id="KZ303852">
    <property type="protein sequence ID" value="PHZ11500.1"/>
    <property type="molecule type" value="Genomic_DNA"/>
</dbReference>
<accession>A0A2G4SRW5</accession>
<dbReference type="Proteomes" id="UP000242254">
    <property type="component" value="Unassembled WGS sequence"/>
</dbReference>
<dbReference type="GeneID" id="35445286"/>
<name>A0A2G4SRW5_RHIZD</name>